<evidence type="ECO:0000313" key="2">
    <source>
        <dbReference type="Proteomes" id="UP000076798"/>
    </source>
</evidence>
<accession>A0A165ZGH7</accession>
<evidence type="ECO:0000313" key="1">
    <source>
        <dbReference type="EMBL" id="KZT34286.1"/>
    </source>
</evidence>
<organism evidence="1 2">
    <name type="scientific">Sistotremastrum suecicum HHB10207 ss-3</name>
    <dbReference type="NCBI Taxonomy" id="1314776"/>
    <lineage>
        <taxon>Eukaryota</taxon>
        <taxon>Fungi</taxon>
        <taxon>Dikarya</taxon>
        <taxon>Basidiomycota</taxon>
        <taxon>Agaricomycotina</taxon>
        <taxon>Agaricomycetes</taxon>
        <taxon>Sistotremastrales</taxon>
        <taxon>Sistotremastraceae</taxon>
        <taxon>Sistotremastrum</taxon>
    </lineage>
</organism>
<keyword evidence="2" id="KW-1185">Reference proteome</keyword>
<dbReference type="OrthoDB" id="2269034at2759"/>
<protein>
    <submittedName>
        <fullName evidence="1">Uncharacterized protein</fullName>
    </submittedName>
</protein>
<sequence>MVASDDINDFPDEILAMIMEEYIYEPELQRLVKARDIIQYFSKYDEDDIDDRPLSYAAVSISLICKRWREIALNTPRLWAQIHLGWPKAAVSMYFKRSASSPLALAINKHAVRSGQFGQITSSLETTNTLHRLTRLLIHWPLEMSFVTGDYGPISPELLSWIRSILDNKISTPNLSQFHLWVREDSFKAPTIENLAHLPYLTDVRSQLSAQK</sequence>
<dbReference type="AlphaFoldDB" id="A0A165ZGH7"/>
<dbReference type="Proteomes" id="UP000076798">
    <property type="component" value="Unassembled WGS sequence"/>
</dbReference>
<dbReference type="EMBL" id="KV428190">
    <property type="protein sequence ID" value="KZT34286.1"/>
    <property type="molecule type" value="Genomic_DNA"/>
</dbReference>
<proteinExistence type="predicted"/>
<gene>
    <name evidence="1" type="ORF">SISSUDRAFT_297294</name>
</gene>
<name>A0A165ZGH7_9AGAM</name>
<reference evidence="1 2" key="1">
    <citation type="journal article" date="2016" name="Mol. Biol. Evol.">
        <title>Comparative Genomics of Early-Diverging Mushroom-Forming Fungi Provides Insights into the Origins of Lignocellulose Decay Capabilities.</title>
        <authorList>
            <person name="Nagy L.G."/>
            <person name="Riley R."/>
            <person name="Tritt A."/>
            <person name="Adam C."/>
            <person name="Daum C."/>
            <person name="Floudas D."/>
            <person name="Sun H."/>
            <person name="Yadav J.S."/>
            <person name="Pangilinan J."/>
            <person name="Larsson K.H."/>
            <person name="Matsuura K."/>
            <person name="Barry K."/>
            <person name="Labutti K."/>
            <person name="Kuo R."/>
            <person name="Ohm R.A."/>
            <person name="Bhattacharya S.S."/>
            <person name="Shirouzu T."/>
            <person name="Yoshinaga Y."/>
            <person name="Martin F.M."/>
            <person name="Grigoriev I.V."/>
            <person name="Hibbett D.S."/>
        </authorList>
    </citation>
    <scope>NUCLEOTIDE SEQUENCE [LARGE SCALE GENOMIC DNA]</scope>
    <source>
        <strain evidence="1 2">HHB10207 ss-3</strain>
    </source>
</reference>
<dbReference type="Gene3D" id="1.20.1280.50">
    <property type="match status" value="1"/>
</dbReference>